<feature type="transmembrane region" description="Helical" evidence="7">
    <location>
        <begin position="341"/>
        <end position="358"/>
    </location>
</feature>
<feature type="transmembrane region" description="Helical" evidence="7">
    <location>
        <begin position="16"/>
        <end position="40"/>
    </location>
</feature>
<feature type="transmembrane region" description="Helical" evidence="7">
    <location>
        <begin position="370"/>
        <end position="390"/>
    </location>
</feature>
<comment type="subcellular location">
    <subcellularLocation>
        <location evidence="1">Cell membrane</location>
        <topology evidence="1">Multi-pass membrane protein</topology>
    </subcellularLocation>
</comment>
<evidence type="ECO:0000259" key="8">
    <source>
        <dbReference type="PROSITE" id="PS50850"/>
    </source>
</evidence>
<dbReference type="HOGENOM" id="CLU_001265_60_4_10"/>
<keyword evidence="5 7" id="KW-1133">Transmembrane helix</keyword>
<dbReference type="PROSITE" id="PS50850">
    <property type="entry name" value="MFS"/>
    <property type="match status" value="1"/>
</dbReference>
<gene>
    <name evidence="9" type="ordered locus">Lbys_0584</name>
</gene>
<feature type="transmembrane region" description="Helical" evidence="7">
    <location>
        <begin position="168"/>
        <end position="188"/>
    </location>
</feature>
<feature type="transmembrane region" description="Helical" evidence="7">
    <location>
        <begin position="52"/>
        <end position="69"/>
    </location>
</feature>
<dbReference type="InterPro" id="IPR001958">
    <property type="entry name" value="Tet-R_TetA/multi-R_MdtG-like"/>
</dbReference>
<dbReference type="GO" id="GO:0022857">
    <property type="term" value="F:transmembrane transporter activity"/>
    <property type="evidence" value="ECO:0007669"/>
    <property type="project" value="InterPro"/>
</dbReference>
<dbReference type="KEGG" id="lby:Lbys_0584"/>
<dbReference type="Gene3D" id="1.20.1250.20">
    <property type="entry name" value="MFS general substrate transporter like domains"/>
    <property type="match status" value="1"/>
</dbReference>
<dbReference type="AlphaFoldDB" id="E4RY19"/>
<feature type="transmembrane region" description="Helical" evidence="7">
    <location>
        <begin position="76"/>
        <end position="96"/>
    </location>
</feature>
<evidence type="ECO:0000256" key="6">
    <source>
        <dbReference type="ARBA" id="ARBA00023136"/>
    </source>
</evidence>
<evidence type="ECO:0000313" key="10">
    <source>
        <dbReference type="Proteomes" id="UP000007435"/>
    </source>
</evidence>
<dbReference type="GO" id="GO:0005886">
    <property type="term" value="C:plasma membrane"/>
    <property type="evidence" value="ECO:0007669"/>
    <property type="project" value="UniProtKB-SubCell"/>
</dbReference>
<name>E4RY19_LEAB4</name>
<dbReference type="PANTHER" id="PTHR23517">
    <property type="entry name" value="RESISTANCE PROTEIN MDTM, PUTATIVE-RELATED-RELATED"/>
    <property type="match status" value="1"/>
</dbReference>
<keyword evidence="6 7" id="KW-0472">Membrane</keyword>
<accession>E4RY19</accession>
<evidence type="ECO:0000256" key="5">
    <source>
        <dbReference type="ARBA" id="ARBA00022989"/>
    </source>
</evidence>
<feature type="domain" description="Major facilitator superfamily (MFS) profile" evidence="8">
    <location>
        <begin position="15"/>
        <end position="393"/>
    </location>
</feature>
<dbReference type="RefSeq" id="WP_013407399.1">
    <property type="nucleotide sequence ID" value="NC_014655.1"/>
</dbReference>
<dbReference type="STRING" id="649349.Lbys_0584"/>
<feature type="transmembrane region" description="Helical" evidence="7">
    <location>
        <begin position="213"/>
        <end position="233"/>
    </location>
</feature>
<dbReference type="InterPro" id="IPR011701">
    <property type="entry name" value="MFS"/>
</dbReference>
<dbReference type="PANTHER" id="PTHR23517:SF3">
    <property type="entry name" value="INTEGRAL MEMBRANE TRANSPORT PROTEIN"/>
    <property type="match status" value="1"/>
</dbReference>
<evidence type="ECO:0000313" key="9">
    <source>
        <dbReference type="EMBL" id="ADQ16347.1"/>
    </source>
</evidence>
<feature type="transmembrane region" description="Helical" evidence="7">
    <location>
        <begin position="282"/>
        <end position="301"/>
    </location>
</feature>
<evidence type="ECO:0000256" key="1">
    <source>
        <dbReference type="ARBA" id="ARBA00004651"/>
    </source>
</evidence>
<reference evidence="9 10" key="2">
    <citation type="journal article" date="2011" name="Stand. Genomic Sci.">
        <title>Complete genome sequence of Leadbetterella byssophila type strain (4M15).</title>
        <authorList>
            <person name="Abt B."/>
            <person name="Teshima H."/>
            <person name="Lucas S."/>
            <person name="Lapidus A."/>
            <person name="Del Rio T.G."/>
            <person name="Nolan M."/>
            <person name="Tice H."/>
            <person name="Cheng J.F."/>
            <person name="Pitluck S."/>
            <person name="Liolios K."/>
            <person name="Pagani I."/>
            <person name="Ivanova N."/>
            <person name="Mavromatis K."/>
            <person name="Pati A."/>
            <person name="Tapia R."/>
            <person name="Han C."/>
            <person name="Goodwin L."/>
            <person name="Chen A."/>
            <person name="Palaniappan K."/>
            <person name="Land M."/>
            <person name="Hauser L."/>
            <person name="Chang Y.J."/>
            <person name="Jeffries C.D."/>
            <person name="Rohde M."/>
            <person name="Goker M."/>
            <person name="Tindall B.J."/>
            <person name="Detter J.C."/>
            <person name="Woyke T."/>
            <person name="Bristow J."/>
            <person name="Eisen J.A."/>
            <person name="Markowitz V."/>
            <person name="Hugenholtz P."/>
            <person name="Klenk H.P."/>
            <person name="Kyrpides N.C."/>
        </authorList>
    </citation>
    <scope>NUCLEOTIDE SEQUENCE [LARGE SCALE GENOMIC DNA]</scope>
    <source>
        <strain evidence="10">DSM 17132 / JCM 16389 / KACC 11308 / NBRC 106382 / 4M15</strain>
    </source>
</reference>
<dbReference type="Proteomes" id="UP000007435">
    <property type="component" value="Chromosome"/>
</dbReference>
<evidence type="ECO:0000256" key="3">
    <source>
        <dbReference type="ARBA" id="ARBA00022475"/>
    </source>
</evidence>
<keyword evidence="2" id="KW-0813">Transport</keyword>
<evidence type="ECO:0000256" key="2">
    <source>
        <dbReference type="ARBA" id="ARBA00022448"/>
    </source>
</evidence>
<dbReference type="InterPro" id="IPR036259">
    <property type="entry name" value="MFS_trans_sf"/>
</dbReference>
<evidence type="ECO:0000256" key="7">
    <source>
        <dbReference type="SAM" id="Phobius"/>
    </source>
</evidence>
<reference key="1">
    <citation type="submission" date="2010-11" db="EMBL/GenBank/DDBJ databases">
        <title>The complete genome of Leadbetterella byssophila DSM 17132.</title>
        <authorList>
            <consortium name="US DOE Joint Genome Institute (JGI-PGF)"/>
            <person name="Lucas S."/>
            <person name="Copeland A."/>
            <person name="Lapidus A."/>
            <person name="Glavina del Rio T."/>
            <person name="Dalin E."/>
            <person name="Tice H."/>
            <person name="Bruce D."/>
            <person name="Goodwin L."/>
            <person name="Pitluck S."/>
            <person name="Kyrpides N."/>
            <person name="Mavromatis K."/>
            <person name="Ivanova N."/>
            <person name="Teshima H."/>
            <person name="Brettin T."/>
            <person name="Detter J.C."/>
            <person name="Han C."/>
            <person name="Tapia R."/>
            <person name="Land M."/>
            <person name="Hauser L."/>
            <person name="Markowitz V."/>
            <person name="Cheng J.-F."/>
            <person name="Hugenholtz P."/>
            <person name="Woyke T."/>
            <person name="Wu D."/>
            <person name="Tindall B."/>
            <person name="Pomrenke H.G."/>
            <person name="Brambilla E."/>
            <person name="Klenk H.-P."/>
            <person name="Eisen J.A."/>
        </authorList>
    </citation>
    <scope>NUCLEOTIDE SEQUENCE [LARGE SCALE GENOMIC DNA]</scope>
    <source>
        <strain>DSM 17132</strain>
    </source>
</reference>
<organism evidence="9 10">
    <name type="scientific">Leadbetterella byssophila (strain DSM 17132 / JCM 16389 / KACC 11308 / NBRC 106382 / 4M15)</name>
    <dbReference type="NCBI Taxonomy" id="649349"/>
    <lineage>
        <taxon>Bacteria</taxon>
        <taxon>Pseudomonadati</taxon>
        <taxon>Bacteroidota</taxon>
        <taxon>Cytophagia</taxon>
        <taxon>Cytophagales</taxon>
        <taxon>Leadbetterellaceae</taxon>
        <taxon>Leadbetterella</taxon>
    </lineage>
</organism>
<feature type="transmembrane region" description="Helical" evidence="7">
    <location>
        <begin position="249"/>
        <end position="270"/>
    </location>
</feature>
<dbReference type="InterPro" id="IPR050171">
    <property type="entry name" value="MFS_Transporters"/>
</dbReference>
<sequence>MIKYYIDSFRGLSKEVWMLALVILINRTSAMVVPFLGVYMTQALGFSLKETGVVLSFFGMGAVLGSYVGGRLTDIFGFYSTQLYSFLLTIPIFMILPELKTVYSLSIGVFVLSAVADAFRPANSVALSYYTPQEKITKAFSLNRMAVNLGFSIGPALGGFLAGFSYHWLFYGNALGELLASILFVYYFKSRMPRHQKKERSVLKSVESPYKNLRMLAFTFLCALYAICFFQLLNTLPLYYKTEHQLTEFQIGVILGYSGLFIVLFEMLIVQIAGKVMSISQIIILGTLLCGLAFVVLNLSFTHVMLYIGISILCVSEILAMPYMSTVYVQESSEHNRGAYMGMYSLAFSVAHIFSPYLGTFIVEKQSFEVLWYLTGLASLGIAFGFYMLMKKRVSAH</sequence>
<evidence type="ECO:0000256" key="4">
    <source>
        <dbReference type="ARBA" id="ARBA00022692"/>
    </source>
</evidence>
<keyword evidence="3" id="KW-1003">Cell membrane</keyword>
<protein>
    <submittedName>
        <fullName evidence="9">Major facilitator superfamily MFS_1</fullName>
    </submittedName>
</protein>
<dbReference type="Pfam" id="PF07690">
    <property type="entry name" value="MFS_1"/>
    <property type="match status" value="1"/>
</dbReference>
<dbReference type="SUPFAM" id="SSF103473">
    <property type="entry name" value="MFS general substrate transporter"/>
    <property type="match status" value="1"/>
</dbReference>
<feature type="transmembrane region" description="Helical" evidence="7">
    <location>
        <begin position="140"/>
        <end position="162"/>
    </location>
</feature>
<feature type="transmembrane region" description="Helical" evidence="7">
    <location>
        <begin position="102"/>
        <end position="119"/>
    </location>
</feature>
<dbReference type="eggNOG" id="COG2814">
    <property type="taxonomic scope" value="Bacteria"/>
</dbReference>
<feature type="transmembrane region" description="Helical" evidence="7">
    <location>
        <begin position="307"/>
        <end position="329"/>
    </location>
</feature>
<dbReference type="PRINTS" id="PR01035">
    <property type="entry name" value="TCRTETA"/>
</dbReference>
<keyword evidence="10" id="KW-1185">Reference proteome</keyword>
<proteinExistence type="predicted"/>
<dbReference type="InterPro" id="IPR020846">
    <property type="entry name" value="MFS_dom"/>
</dbReference>
<dbReference type="EMBL" id="CP002305">
    <property type="protein sequence ID" value="ADQ16347.1"/>
    <property type="molecule type" value="Genomic_DNA"/>
</dbReference>
<keyword evidence="4 7" id="KW-0812">Transmembrane</keyword>